<organism evidence="4 5">
    <name type="scientific">Marinilabilia rubra</name>
    <dbReference type="NCBI Taxonomy" id="2162893"/>
    <lineage>
        <taxon>Bacteria</taxon>
        <taxon>Pseudomonadati</taxon>
        <taxon>Bacteroidota</taxon>
        <taxon>Bacteroidia</taxon>
        <taxon>Marinilabiliales</taxon>
        <taxon>Marinilabiliaceae</taxon>
        <taxon>Marinilabilia</taxon>
    </lineage>
</organism>
<keyword evidence="1" id="KW-0472">Membrane</keyword>
<evidence type="ECO:0000259" key="3">
    <source>
        <dbReference type="Pfam" id="PF25221"/>
    </source>
</evidence>
<dbReference type="Pfam" id="PF25221">
    <property type="entry name" value="5TMH_Lnb"/>
    <property type="match status" value="1"/>
</dbReference>
<feature type="transmembrane region" description="Helical" evidence="1">
    <location>
        <begin position="326"/>
        <end position="344"/>
    </location>
</feature>
<feature type="transmembrane region" description="Helical" evidence="1">
    <location>
        <begin position="374"/>
        <end position="393"/>
    </location>
</feature>
<keyword evidence="1" id="KW-0812">Transmembrane</keyword>
<dbReference type="InterPro" id="IPR057436">
    <property type="entry name" value="5TMH_Lnb"/>
</dbReference>
<evidence type="ECO:0000259" key="2">
    <source>
        <dbReference type="Pfam" id="PF13387"/>
    </source>
</evidence>
<sequence>MLVLHKPIFTLLIFFSLVSGLKAASNTVSLSDKAEISILTCAPGEELYSVFGHSAIRVSDPKNEIDLAFNYGTFDFNTPFFYLKFGHGSLDYMLSVSSFKRFMREYFVEGRSVWEQELALSPQQKQDIFESLIENAQPENRAYKYDFFYDNCATRVAFAVIEQLPGKPDFTVQLPADNLSFRDAIHPYLNSKPWTKLGIDLILGAPADARTDSLTIMFLPDYLMEQFSGIQFSMNGTQKGLVKGTELILDFSDKSVIKSEQLSPVLIIWFLAIVVIILSLGEHTGYIGRLKWLDIPLFLVGGVGGLVVTYLAFISDHFVTGSNWNLLWVNPIWFFLVTNGNNTIVNAIKKLQTLFLLIFLISLPFSQQYIPAEFIPLVLIFLFRLIRPFSFLVKDK</sequence>
<name>A0A2U2BAH1_9BACT</name>
<comment type="caution">
    <text evidence="4">The sequence shown here is derived from an EMBL/GenBank/DDBJ whole genome shotgun (WGS) entry which is preliminary data.</text>
</comment>
<dbReference type="Proteomes" id="UP000244956">
    <property type="component" value="Unassembled WGS sequence"/>
</dbReference>
<dbReference type="OrthoDB" id="319167at2"/>
<accession>A0A2U2BAH1</accession>
<gene>
    <name evidence="4" type="ORF">DDZ16_06800</name>
</gene>
<evidence type="ECO:0000313" key="4">
    <source>
        <dbReference type="EMBL" id="PWE00064.1"/>
    </source>
</evidence>
<feature type="transmembrane region" description="Helical" evidence="1">
    <location>
        <begin position="262"/>
        <end position="280"/>
    </location>
</feature>
<protein>
    <submittedName>
        <fullName evidence="4">Uncharacterized protein</fullName>
    </submittedName>
</protein>
<proteinExistence type="predicted"/>
<keyword evidence="1" id="KW-1133">Transmembrane helix</keyword>
<dbReference type="Pfam" id="PF13387">
    <property type="entry name" value="Lnb_N"/>
    <property type="match status" value="1"/>
</dbReference>
<reference evidence="4 5" key="1">
    <citation type="submission" date="2018-05" db="EMBL/GenBank/DDBJ databases">
        <title>Marinilabilia rubrum sp. nov., isolated from saltern sediment.</title>
        <authorList>
            <person name="Zhang R."/>
        </authorList>
    </citation>
    <scope>NUCLEOTIDE SEQUENCE [LARGE SCALE GENOMIC DNA]</scope>
    <source>
        <strain evidence="4 5">WTE16</strain>
    </source>
</reference>
<dbReference type="EMBL" id="QEWP01000004">
    <property type="protein sequence ID" value="PWE00064.1"/>
    <property type="molecule type" value="Genomic_DNA"/>
</dbReference>
<feature type="domain" description="Lnb N-terminal periplasmic" evidence="2">
    <location>
        <begin position="32"/>
        <end position="167"/>
    </location>
</feature>
<feature type="domain" description="Lnb-like transmembrane" evidence="3">
    <location>
        <begin position="259"/>
        <end position="391"/>
    </location>
</feature>
<keyword evidence="5" id="KW-1185">Reference proteome</keyword>
<dbReference type="InterPro" id="IPR025178">
    <property type="entry name" value="Lnb_N"/>
</dbReference>
<feature type="transmembrane region" description="Helical" evidence="1">
    <location>
        <begin position="292"/>
        <end position="314"/>
    </location>
</feature>
<evidence type="ECO:0000256" key="1">
    <source>
        <dbReference type="SAM" id="Phobius"/>
    </source>
</evidence>
<feature type="transmembrane region" description="Helical" evidence="1">
    <location>
        <begin position="351"/>
        <end position="368"/>
    </location>
</feature>
<dbReference type="AlphaFoldDB" id="A0A2U2BAH1"/>
<evidence type="ECO:0000313" key="5">
    <source>
        <dbReference type="Proteomes" id="UP000244956"/>
    </source>
</evidence>